<organism evidence="10 11">
    <name type="scientific">SAR92 clade bacterium H455</name>
    <dbReference type="NCBI Taxonomy" id="2974818"/>
    <lineage>
        <taxon>Bacteria</taxon>
        <taxon>Pseudomonadati</taxon>
        <taxon>Pseudomonadota</taxon>
        <taxon>Gammaproteobacteria</taxon>
        <taxon>Cellvibrionales</taxon>
        <taxon>Porticoccaceae</taxon>
        <taxon>SAR92 clade</taxon>
    </lineage>
</organism>
<evidence type="ECO:0000256" key="5">
    <source>
        <dbReference type="ARBA" id="ARBA00022695"/>
    </source>
</evidence>
<dbReference type="InterPro" id="IPR029044">
    <property type="entry name" value="Nucleotide-diphossugar_trans"/>
</dbReference>
<evidence type="ECO:0000256" key="2">
    <source>
        <dbReference type="ARBA" id="ARBA00012415"/>
    </source>
</evidence>
<evidence type="ECO:0000256" key="8">
    <source>
        <dbReference type="RuleBase" id="RU361259"/>
    </source>
</evidence>
<dbReference type="Proteomes" id="UP001059934">
    <property type="component" value="Chromosome"/>
</dbReference>
<comment type="catalytic activity">
    <reaction evidence="7 8">
        <text>alpha-D-glucose 1-phosphate + UTP + H(+) = UDP-alpha-D-glucose + diphosphate</text>
        <dbReference type="Rhea" id="RHEA:19889"/>
        <dbReference type="ChEBI" id="CHEBI:15378"/>
        <dbReference type="ChEBI" id="CHEBI:33019"/>
        <dbReference type="ChEBI" id="CHEBI:46398"/>
        <dbReference type="ChEBI" id="CHEBI:58601"/>
        <dbReference type="ChEBI" id="CHEBI:58885"/>
        <dbReference type="EC" id="2.7.7.9"/>
    </reaction>
</comment>
<dbReference type="Pfam" id="PF00483">
    <property type="entry name" value="NTP_transferase"/>
    <property type="match status" value="1"/>
</dbReference>
<evidence type="ECO:0000256" key="3">
    <source>
        <dbReference type="ARBA" id="ARBA00019048"/>
    </source>
</evidence>
<comment type="function">
    <text evidence="6">May play a role in stationary phase survival.</text>
</comment>
<reference evidence="10" key="1">
    <citation type="submission" date="2022-08" db="EMBL/GenBank/DDBJ databases">
        <title>Catabolic pathway analysis in culturable SAR92 clade bacteria reveals their overlooked roles in DMSP degradation in coastal seas.</title>
        <authorList>
            <person name="He X."/>
            <person name="Zhang X."/>
            <person name="Zhang Y."/>
        </authorList>
    </citation>
    <scope>NUCLEOTIDE SEQUENCE</scope>
    <source>
        <strain evidence="10">H455</strain>
    </source>
</reference>
<dbReference type="EMBL" id="CP103416">
    <property type="protein sequence ID" value="UVW35178.1"/>
    <property type="molecule type" value="Genomic_DNA"/>
</dbReference>
<keyword evidence="11" id="KW-1185">Reference proteome</keyword>
<accession>A0ABY5TMV1</accession>
<keyword evidence="5 8" id="KW-0548">Nucleotidyltransferase</keyword>
<comment type="similarity">
    <text evidence="1 8">Belongs to the UDPGP type 2 family.</text>
</comment>
<dbReference type="InterPro" id="IPR005835">
    <property type="entry name" value="NTP_transferase_dom"/>
</dbReference>
<dbReference type="CDD" id="cd02541">
    <property type="entry name" value="UGPase_prokaryotic"/>
    <property type="match status" value="1"/>
</dbReference>
<dbReference type="PANTHER" id="PTHR43197:SF1">
    <property type="entry name" value="UTP--GLUCOSE-1-PHOSPHATE URIDYLYLTRANSFERASE"/>
    <property type="match status" value="1"/>
</dbReference>
<keyword evidence="4 8" id="KW-0808">Transferase</keyword>
<evidence type="ECO:0000256" key="4">
    <source>
        <dbReference type="ARBA" id="ARBA00022679"/>
    </source>
</evidence>
<sequence length="298" mass="33037">MVHVRRGEKVRKAVFPVAGMGTRFLPATKANPKEMLPVVDKPLIQYAVEEAVEAGITEMIFITGRNKRSIADHFDKAYELEHELEKNNKTKLLHIAQNIVPKGVSCTYIRQNEALGLGHAVLTAAHLIGDEPFAVILADDLIHGEKGAVRQMVEQYEFYKSSVIAVQKVPGPEISAYGVISGQRQADRVHLLDKIIEKPKFEDAPSDMGVTGRYIFTPQIFKHLANLAPGAGGEYQLTDAIQTLLTEEQVLAYEYAGTRYDCGSKMGLLKANIELGLLHGEIGEDLRAYLRDELMVKL</sequence>
<name>A0ABY5TMV1_9GAMM</name>
<dbReference type="GO" id="GO:0003983">
    <property type="term" value="F:UTP:glucose-1-phosphate uridylyltransferase activity"/>
    <property type="evidence" value="ECO:0007669"/>
    <property type="project" value="UniProtKB-EC"/>
</dbReference>
<dbReference type="EC" id="2.7.7.9" evidence="2 8"/>
<evidence type="ECO:0000256" key="1">
    <source>
        <dbReference type="ARBA" id="ARBA00006890"/>
    </source>
</evidence>
<evidence type="ECO:0000256" key="6">
    <source>
        <dbReference type="ARBA" id="ARBA00037294"/>
    </source>
</evidence>
<proteinExistence type="inferred from homology"/>
<dbReference type="PANTHER" id="PTHR43197">
    <property type="entry name" value="UTP--GLUCOSE-1-PHOSPHATE URIDYLYLTRANSFERASE"/>
    <property type="match status" value="1"/>
</dbReference>
<evidence type="ECO:0000256" key="7">
    <source>
        <dbReference type="ARBA" id="ARBA00048128"/>
    </source>
</evidence>
<protein>
    <recommendedName>
        <fullName evidence="3 8">UTP--glucose-1-phosphate uridylyltransferase</fullName>
        <ecNumber evidence="2 8">2.7.7.9</ecNumber>
    </recommendedName>
    <alternativeName>
        <fullName evidence="8">UDP-glucose pyrophosphorylase</fullName>
    </alternativeName>
</protein>
<dbReference type="InterPro" id="IPR005771">
    <property type="entry name" value="GalU_uridylyltTrfase_bac/arc"/>
</dbReference>
<dbReference type="NCBIfam" id="TIGR01099">
    <property type="entry name" value="galU"/>
    <property type="match status" value="1"/>
</dbReference>
<dbReference type="SUPFAM" id="SSF53448">
    <property type="entry name" value="Nucleotide-diphospho-sugar transferases"/>
    <property type="match status" value="1"/>
</dbReference>
<gene>
    <name evidence="10" type="primary">galU</name>
    <name evidence="10" type="ORF">NYF23_00890</name>
</gene>
<evidence type="ECO:0000259" key="9">
    <source>
        <dbReference type="Pfam" id="PF00483"/>
    </source>
</evidence>
<evidence type="ECO:0000313" key="11">
    <source>
        <dbReference type="Proteomes" id="UP001059934"/>
    </source>
</evidence>
<dbReference type="Gene3D" id="3.90.550.10">
    <property type="entry name" value="Spore Coat Polysaccharide Biosynthesis Protein SpsA, Chain A"/>
    <property type="match status" value="1"/>
</dbReference>
<feature type="domain" description="Nucleotidyl transferase" evidence="9">
    <location>
        <begin position="17"/>
        <end position="273"/>
    </location>
</feature>
<evidence type="ECO:0000313" key="10">
    <source>
        <dbReference type="EMBL" id="UVW35178.1"/>
    </source>
</evidence>